<dbReference type="Gene3D" id="3.40.50.620">
    <property type="entry name" value="HUPs"/>
    <property type="match status" value="1"/>
</dbReference>
<evidence type="ECO:0000256" key="5">
    <source>
        <dbReference type="ARBA" id="ARBA00022917"/>
    </source>
</evidence>
<keyword evidence="2 8" id="KW-0436">Ligase</keyword>
<dbReference type="AlphaFoldDB" id="A0AAX4PCT1"/>
<evidence type="ECO:0000313" key="11">
    <source>
        <dbReference type="EMBL" id="WZN63688.1"/>
    </source>
</evidence>
<evidence type="ECO:0000313" key="12">
    <source>
        <dbReference type="Proteomes" id="UP001472866"/>
    </source>
</evidence>
<dbReference type="SUPFAM" id="SSF47323">
    <property type="entry name" value="Anticodon-binding domain of a subclass of class I aminoacyl-tRNA synthetases"/>
    <property type="match status" value="1"/>
</dbReference>
<keyword evidence="4 8" id="KW-0067">ATP-binding</keyword>
<gene>
    <name evidence="11" type="ORF">HKI87_08g52390</name>
</gene>
<dbReference type="GO" id="GO:0006431">
    <property type="term" value="P:methionyl-tRNA aminoacylation"/>
    <property type="evidence" value="ECO:0007669"/>
    <property type="project" value="InterPro"/>
</dbReference>
<dbReference type="CDD" id="cd00814">
    <property type="entry name" value="MetRS_core"/>
    <property type="match status" value="1"/>
</dbReference>
<reference evidence="11 12" key="1">
    <citation type="submission" date="2024-03" db="EMBL/GenBank/DDBJ databases">
        <title>Complete genome sequence of the green alga Chloropicon roscoffensis RCC1871.</title>
        <authorList>
            <person name="Lemieux C."/>
            <person name="Pombert J.-F."/>
            <person name="Otis C."/>
            <person name="Turmel M."/>
        </authorList>
    </citation>
    <scope>NUCLEOTIDE SEQUENCE [LARGE SCALE GENOMIC DNA]</scope>
    <source>
        <strain evidence="11 12">RCC1871</strain>
    </source>
</reference>
<dbReference type="InterPro" id="IPR041872">
    <property type="entry name" value="Anticodon_Met"/>
</dbReference>
<evidence type="ECO:0000256" key="7">
    <source>
        <dbReference type="ARBA" id="ARBA00047364"/>
    </source>
</evidence>
<feature type="domain" description="Methionyl/Leucyl tRNA synthetase" evidence="9">
    <location>
        <begin position="84"/>
        <end position="214"/>
    </location>
</feature>
<keyword evidence="3 8" id="KW-0547">Nucleotide-binding</keyword>
<dbReference type="GO" id="GO:0004825">
    <property type="term" value="F:methionine-tRNA ligase activity"/>
    <property type="evidence" value="ECO:0007669"/>
    <property type="project" value="UniProtKB-EC"/>
</dbReference>
<dbReference type="InterPro" id="IPR015413">
    <property type="entry name" value="Methionyl/Leucyl_tRNA_Synth"/>
</dbReference>
<dbReference type="SUPFAM" id="SSF52374">
    <property type="entry name" value="Nucleotidylyl transferase"/>
    <property type="match status" value="1"/>
</dbReference>
<dbReference type="InterPro" id="IPR033911">
    <property type="entry name" value="MetRS_core"/>
</dbReference>
<organism evidence="11 12">
    <name type="scientific">Chloropicon roscoffensis</name>
    <dbReference type="NCBI Taxonomy" id="1461544"/>
    <lineage>
        <taxon>Eukaryota</taxon>
        <taxon>Viridiplantae</taxon>
        <taxon>Chlorophyta</taxon>
        <taxon>Chloropicophyceae</taxon>
        <taxon>Chloropicales</taxon>
        <taxon>Chloropicaceae</taxon>
        <taxon>Chloropicon</taxon>
    </lineage>
</organism>
<feature type="domain" description="Methionyl-tRNA synthetase anticodon-binding" evidence="10">
    <location>
        <begin position="465"/>
        <end position="602"/>
    </location>
</feature>
<accession>A0AAX4PCT1</accession>
<sequence>MKPTSLRPTRRCWCSVPAACSRSPRAGPSTAPQTLHTPSKRFPALVSHNTTTWPSVFCSNAARCLSTRSAASSGDEDAMANSFTVTTPLYYANASPHMGSAYPTMAADALARYYRLRGREVKFVTGTDEHGEKIAMSAESRGLSPSEHVDKMSAEFRDLWSALDVEYDAFVRTTSDSHKELVRGVIERVWENGDIYKDRYEGHYCVGCEEYKAEGDMLEGNVCPIHQTVCETRSEENYFFRLSRYQNELEEVFRTNPDFVMPEARRNEVVGWVEGGLKDFSISRGAVEWGIQFPSDPSQTVYVWFDALFGYVSALLGMAPGAGTDARSASDGLGWPADVHIIGKDILRFHAVYWPAMLMSAGMPLPKRVFGHGFLTKDGLKMGKSLGNVLDPTDLVARHGSDAVRYYFLKEINFGQDGDFVEERFVNIVNANLANDVGNCLNRTLTLLKKNCGSRVPMDSGDISEDHPVRLECERRIPEVPAAYEGLDFAKAAESILAVSGRGNQYLEEAAPWALFKSEDEGDRRKAEETLVAILEALRVVAIALHPITPGLSARIHEQLGLPGAGPQAAGWEGTAWGGLCEGQEIAKPKPVFARLELEEAETVA</sequence>
<evidence type="ECO:0000256" key="8">
    <source>
        <dbReference type="RuleBase" id="RU363039"/>
    </source>
</evidence>
<dbReference type="HAMAP" id="MF_01228">
    <property type="entry name" value="Met_tRNA_synth_type2"/>
    <property type="match status" value="1"/>
</dbReference>
<dbReference type="GO" id="GO:0005524">
    <property type="term" value="F:ATP binding"/>
    <property type="evidence" value="ECO:0007669"/>
    <property type="project" value="UniProtKB-KW"/>
</dbReference>
<dbReference type="PANTHER" id="PTHR43326">
    <property type="entry name" value="METHIONYL-TRNA SYNTHETASE"/>
    <property type="match status" value="1"/>
</dbReference>
<evidence type="ECO:0000256" key="1">
    <source>
        <dbReference type="ARBA" id="ARBA00012838"/>
    </source>
</evidence>
<keyword evidence="12" id="KW-1185">Reference proteome</keyword>
<evidence type="ECO:0000256" key="4">
    <source>
        <dbReference type="ARBA" id="ARBA00022840"/>
    </source>
</evidence>
<dbReference type="GO" id="GO:0009570">
    <property type="term" value="C:chloroplast stroma"/>
    <property type="evidence" value="ECO:0007669"/>
    <property type="project" value="TreeGrafter"/>
</dbReference>
<dbReference type="Gene3D" id="1.10.730.10">
    <property type="entry name" value="Isoleucyl-tRNA Synthetase, Domain 1"/>
    <property type="match status" value="1"/>
</dbReference>
<dbReference type="PRINTS" id="PR01041">
    <property type="entry name" value="TRNASYNTHMET"/>
</dbReference>
<proteinExistence type="inferred from homology"/>
<keyword evidence="6 8" id="KW-0030">Aminoacyl-tRNA synthetase</keyword>
<dbReference type="EMBL" id="CP151508">
    <property type="protein sequence ID" value="WZN63688.1"/>
    <property type="molecule type" value="Genomic_DNA"/>
</dbReference>
<feature type="domain" description="Methionyl/Leucyl tRNA synthetase" evidence="9">
    <location>
        <begin position="217"/>
        <end position="445"/>
    </location>
</feature>
<dbReference type="InterPro" id="IPR014758">
    <property type="entry name" value="Met-tRNA_synth"/>
</dbReference>
<dbReference type="PANTHER" id="PTHR43326:SF1">
    <property type="entry name" value="METHIONINE--TRNA LIGASE, MITOCHONDRIAL"/>
    <property type="match status" value="1"/>
</dbReference>
<comment type="similarity">
    <text evidence="8">Belongs to the class-I aminoacyl-tRNA synthetase family.</text>
</comment>
<dbReference type="EC" id="6.1.1.10" evidence="1"/>
<dbReference type="FunFam" id="2.170.220.10:FF:000001">
    <property type="entry name" value="methionine--tRNA ligase, mitochondrial"/>
    <property type="match status" value="1"/>
</dbReference>
<dbReference type="GO" id="GO:0005739">
    <property type="term" value="C:mitochondrion"/>
    <property type="evidence" value="ECO:0007669"/>
    <property type="project" value="UniProtKB-ARBA"/>
</dbReference>
<name>A0AAX4PCT1_9CHLO</name>
<protein>
    <recommendedName>
        <fullName evidence="1">methionine--tRNA ligase</fullName>
        <ecNumber evidence="1">6.1.1.10</ecNumber>
    </recommendedName>
</protein>
<dbReference type="Pfam" id="PF09334">
    <property type="entry name" value="tRNA-synt_1g"/>
    <property type="match status" value="2"/>
</dbReference>
<dbReference type="NCBIfam" id="NF008900">
    <property type="entry name" value="PRK12267.1"/>
    <property type="match status" value="1"/>
</dbReference>
<evidence type="ECO:0000259" key="9">
    <source>
        <dbReference type="Pfam" id="PF09334"/>
    </source>
</evidence>
<dbReference type="CDD" id="cd07957">
    <property type="entry name" value="Anticodon_Ia_Met"/>
    <property type="match status" value="1"/>
</dbReference>
<evidence type="ECO:0000256" key="6">
    <source>
        <dbReference type="ARBA" id="ARBA00023146"/>
    </source>
</evidence>
<dbReference type="InterPro" id="IPR023457">
    <property type="entry name" value="Met-tRNA_synth_2"/>
</dbReference>
<keyword evidence="5 8" id="KW-0648">Protein biosynthesis</keyword>
<evidence type="ECO:0000256" key="2">
    <source>
        <dbReference type="ARBA" id="ARBA00022598"/>
    </source>
</evidence>
<dbReference type="Proteomes" id="UP001472866">
    <property type="component" value="Chromosome 08"/>
</dbReference>
<dbReference type="InterPro" id="IPR014729">
    <property type="entry name" value="Rossmann-like_a/b/a_fold"/>
</dbReference>
<dbReference type="Pfam" id="PF19303">
    <property type="entry name" value="Anticodon_3"/>
    <property type="match status" value="1"/>
</dbReference>
<dbReference type="InterPro" id="IPR009080">
    <property type="entry name" value="tRNAsynth_Ia_anticodon-bd"/>
</dbReference>
<dbReference type="Gene3D" id="2.170.220.10">
    <property type="match status" value="1"/>
</dbReference>
<evidence type="ECO:0000256" key="3">
    <source>
        <dbReference type="ARBA" id="ARBA00022741"/>
    </source>
</evidence>
<comment type="catalytic activity">
    <reaction evidence="7">
        <text>tRNA(Met) + L-methionine + ATP = L-methionyl-tRNA(Met) + AMP + diphosphate</text>
        <dbReference type="Rhea" id="RHEA:13481"/>
        <dbReference type="Rhea" id="RHEA-COMP:9667"/>
        <dbReference type="Rhea" id="RHEA-COMP:9698"/>
        <dbReference type="ChEBI" id="CHEBI:30616"/>
        <dbReference type="ChEBI" id="CHEBI:33019"/>
        <dbReference type="ChEBI" id="CHEBI:57844"/>
        <dbReference type="ChEBI" id="CHEBI:78442"/>
        <dbReference type="ChEBI" id="CHEBI:78530"/>
        <dbReference type="ChEBI" id="CHEBI:456215"/>
        <dbReference type="EC" id="6.1.1.10"/>
    </reaction>
</comment>
<dbReference type="NCBIfam" id="TIGR00398">
    <property type="entry name" value="metG"/>
    <property type="match status" value="1"/>
</dbReference>
<evidence type="ECO:0000259" key="10">
    <source>
        <dbReference type="Pfam" id="PF19303"/>
    </source>
</evidence>